<comment type="caution">
    <text evidence="4">The sequence shown here is derived from an EMBL/GenBank/DDBJ whole genome shotgun (WGS) entry which is preliminary data.</text>
</comment>
<dbReference type="SMART" id="SM00150">
    <property type="entry name" value="SPEC"/>
    <property type="match status" value="2"/>
</dbReference>
<keyword evidence="2" id="KW-0009">Actin-binding</keyword>
<evidence type="ECO:0000256" key="2">
    <source>
        <dbReference type="ARBA" id="ARBA00023203"/>
    </source>
</evidence>
<evidence type="ECO:0000256" key="3">
    <source>
        <dbReference type="SAM" id="Coils"/>
    </source>
</evidence>
<organism evidence="4 5">
    <name type="scientific">Chiloscyllium punctatum</name>
    <name type="common">Brownbanded bambooshark</name>
    <name type="synonym">Hemiscyllium punctatum</name>
    <dbReference type="NCBI Taxonomy" id="137246"/>
    <lineage>
        <taxon>Eukaryota</taxon>
        <taxon>Metazoa</taxon>
        <taxon>Chordata</taxon>
        <taxon>Craniata</taxon>
        <taxon>Vertebrata</taxon>
        <taxon>Chondrichthyes</taxon>
        <taxon>Elasmobranchii</taxon>
        <taxon>Galeomorphii</taxon>
        <taxon>Galeoidea</taxon>
        <taxon>Orectolobiformes</taxon>
        <taxon>Hemiscylliidae</taxon>
        <taxon>Chiloscyllium</taxon>
    </lineage>
</organism>
<dbReference type="EMBL" id="BEZZ01005297">
    <property type="protein sequence ID" value="GCC16940.1"/>
    <property type="molecule type" value="Genomic_DNA"/>
</dbReference>
<dbReference type="SUPFAM" id="SSF46966">
    <property type="entry name" value="Spectrin repeat"/>
    <property type="match status" value="2"/>
</dbReference>
<evidence type="ECO:0000313" key="5">
    <source>
        <dbReference type="Proteomes" id="UP000287033"/>
    </source>
</evidence>
<name>A0A401RFM5_CHIPU</name>
<dbReference type="InterPro" id="IPR018159">
    <property type="entry name" value="Spectrin/alpha-actinin"/>
</dbReference>
<keyword evidence="5" id="KW-1185">Reference proteome</keyword>
<dbReference type="Pfam" id="PF00435">
    <property type="entry name" value="Spectrin"/>
    <property type="match status" value="2"/>
</dbReference>
<feature type="coiled-coil region" evidence="3">
    <location>
        <begin position="17"/>
        <end position="88"/>
    </location>
</feature>
<dbReference type="Proteomes" id="UP000287033">
    <property type="component" value="Unassembled WGS sequence"/>
</dbReference>
<accession>A0A401RFM5</accession>
<sequence length="223" mass="26167">EKLKSFPDEIAKDLRGVQAQLRRHEALEHELSGAEQQLQALVDAADEVLHQCTTQQSAALQEKQQAVVENWEMLRAKVDQRREDLEQACKIQRFLAQARDYFSWSAELLREMKVEEATRDSFMTDLKLTQHQQLRAEIDAREETFEQVMALGQEILHESYPSQDVRDKVTSLQDEKSGLYRQWELKRSWLERMLLQQIFYRDISQMEKLMNSQEVSVVGDVAQ</sequence>
<evidence type="ECO:0000313" key="4">
    <source>
        <dbReference type="EMBL" id="GCC16940.1"/>
    </source>
</evidence>
<gene>
    <name evidence="4" type="ORF">chiPu_0021941</name>
</gene>
<dbReference type="AlphaFoldDB" id="A0A401RFM5"/>
<dbReference type="PANTHER" id="PTHR11915">
    <property type="entry name" value="SPECTRIN/FILAMIN RELATED CYTOSKELETAL PROTEIN"/>
    <property type="match status" value="1"/>
</dbReference>
<reference evidence="4 5" key="1">
    <citation type="journal article" date="2018" name="Nat. Ecol. Evol.">
        <title>Shark genomes provide insights into elasmobranch evolution and the origin of vertebrates.</title>
        <authorList>
            <person name="Hara Y"/>
            <person name="Yamaguchi K"/>
            <person name="Onimaru K"/>
            <person name="Kadota M"/>
            <person name="Koyanagi M"/>
            <person name="Keeley SD"/>
            <person name="Tatsumi K"/>
            <person name="Tanaka K"/>
            <person name="Motone F"/>
            <person name="Kageyama Y"/>
            <person name="Nozu R"/>
            <person name="Adachi N"/>
            <person name="Nishimura O"/>
            <person name="Nakagawa R"/>
            <person name="Tanegashima C"/>
            <person name="Kiyatake I"/>
            <person name="Matsumoto R"/>
            <person name="Murakumo K"/>
            <person name="Nishida K"/>
            <person name="Terakita A"/>
            <person name="Kuratani S"/>
            <person name="Sato K"/>
            <person name="Hyodo S Kuraku.S."/>
        </authorList>
    </citation>
    <scope>NUCLEOTIDE SEQUENCE [LARGE SCALE GENOMIC DNA]</scope>
</reference>
<dbReference type="CDD" id="cd00176">
    <property type="entry name" value="SPEC"/>
    <property type="match status" value="1"/>
</dbReference>
<dbReference type="STRING" id="137246.A0A401RFM5"/>
<proteinExistence type="predicted"/>
<keyword evidence="3" id="KW-0175">Coiled coil</keyword>
<feature type="non-terminal residue" evidence="4">
    <location>
        <position position="1"/>
    </location>
</feature>
<protein>
    <submittedName>
        <fullName evidence="4">Uncharacterized protein</fullName>
    </submittedName>
</protein>
<dbReference type="OrthoDB" id="6018565at2759"/>
<dbReference type="GO" id="GO:0003779">
    <property type="term" value="F:actin binding"/>
    <property type="evidence" value="ECO:0007669"/>
    <property type="project" value="UniProtKB-KW"/>
</dbReference>
<keyword evidence="1" id="KW-0677">Repeat</keyword>
<dbReference type="InterPro" id="IPR002017">
    <property type="entry name" value="Spectrin_repeat"/>
</dbReference>
<dbReference type="OMA" id="QWELKRS"/>
<dbReference type="Gene3D" id="1.20.58.60">
    <property type="match status" value="2"/>
</dbReference>
<evidence type="ECO:0000256" key="1">
    <source>
        <dbReference type="ARBA" id="ARBA00022737"/>
    </source>
</evidence>